<protein>
    <recommendedName>
        <fullName evidence="5">Acetyl-CoA synthetase-like protein</fullName>
    </recommendedName>
</protein>
<dbReference type="InterPro" id="IPR020845">
    <property type="entry name" value="AMP-binding_CS"/>
</dbReference>
<dbReference type="PANTHER" id="PTHR24096">
    <property type="entry name" value="LONG-CHAIN-FATTY-ACID--COA LIGASE"/>
    <property type="match status" value="1"/>
</dbReference>
<dbReference type="Gene3D" id="3.40.50.12780">
    <property type="entry name" value="N-terminal domain of ligase-like"/>
    <property type="match status" value="1"/>
</dbReference>
<dbReference type="InterPro" id="IPR000873">
    <property type="entry name" value="AMP-dep_synth/lig_dom"/>
</dbReference>
<evidence type="ECO:0000313" key="3">
    <source>
        <dbReference type="EMBL" id="KAJ7642044.1"/>
    </source>
</evidence>
<evidence type="ECO:0008006" key="5">
    <source>
        <dbReference type="Google" id="ProtNLM"/>
    </source>
</evidence>
<comment type="caution">
    <text evidence="3">The sequence shown here is derived from an EMBL/GenBank/DDBJ whole genome shotgun (WGS) entry which is preliminary data.</text>
</comment>
<dbReference type="PANTHER" id="PTHR24096:SF422">
    <property type="entry name" value="BCDNA.GH02901"/>
    <property type="match status" value="1"/>
</dbReference>
<evidence type="ECO:0000313" key="4">
    <source>
        <dbReference type="Proteomes" id="UP001221142"/>
    </source>
</evidence>
<reference evidence="3" key="1">
    <citation type="submission" date="2023-03" db="EMBL/GenBank/DDBJ databases">
        <title>Massive genome expansion in bonnet fungi (Mycena s.s.) driven by repeated elements and novel gene families across ecological guilds.</title>
        <authorList>
            <consortium name="Lawrence Berkeley National Laboratory"/>
            <person name="Harder C.B."/>
            <person name="Miyauchi S."/>
            <person name="Viragh M."/>
            <person name="Kuo A."/>
            <person name="Thoen E."/>
            <person name="Andreopoulos B."/>
            <person name="Lu D."/>
            <person name="Skrede I."/>
            <person name="Drula E."/>
            <person name="Henrissat B."/>
            <person name="Morin E."/>
            <person name="Kohler A."/>
            <person name="Barry K."/>
            <person name="LaButti K."/>
            <person name="Morin E."/>
            <person name="Salamov A."/>
            <person name="Lipzen A."/>
            <person name="Mereny Z."/>
            <person name="Hegedus B."/>
            <person name="Baldrian P."/>
            <person name="Stursova M."/>
            <person name="Weitz H."/>
            <person name="Taylor A."/>
            <person name="Grigoriev I.V."/>
            <person name="Nagy L.G."/>
            <person name="Martin F."/>
            <person name="Kauserud H."/>
        </authorList>
    </citation>
    <scope>NUCLEOTIDE SEQUENCE</scope>
    <source>
        <strain evidence="3">9284</strain>
    </source>
</reference>
<dbReference type="SUPFAM" id="SSF56801">
    <property type="entry name" value="Acetyl-CoA synthetase-like"/>
    <property type="match status" value="1"/>
</dbReference>
<dbReference type="AlphaFoldDB" id="A0AAD7C8P6"/>
<dbReference type="InterPro" id="IPR042099">
    <property type="entry name" value="ANL_N_sf"/>
</dbReference>
<dbReference type="Pfam" id="PF13193">
    <property type="entry name" value="AMP-binding_C"/>
    <property type="match status" value="1"/>
</dbReference>
<accession>A0AAD7C8P6</accession>
<dbReference type="GO" id="GO:0016405">
    <property type="term" value="F:CoA-ligase activity"/>
    <property type="evidence" value="ECO:0007669"/>
    <property type="project" value="TreeGrafter"/>
</dbReference>
<evidence type="ECO:0000259" key="1">
    <source>
        <dbReference type="Pfam" id="PF00501"/>
    </source>
</evidence>
<dbReference type="Gene3D" id="3.30.300.30">
    <property type="match status" value="1"/>
</dbReference>
<feature type="domain" description="AMP-binding enzyme C-terminal" evidence="2">
    <location>
        <begin position="460"/>
        <end position="543"/>
    </location>
</feature>
<dbReference type="InterPro" id="IPR025110">
    <property type="entry name" value="AMP-bd_C"/>
</dbReference>
<proteinExistence type="predicted"/>
<evidence type="ECO:0000259" key="2">
    <source>
        <dbReference type="Pfam" id="PF13193"/>
    </source>
</evidence>
<keyword evidence="4" id="KW-1185">Reference proteome</keyword>
<dbReference type="InterPro" id="IPR045851">
    <property type="entry name" value="AMP-bd_C_sf"/>
</dbReference>
<dbReference type="EMBL" id="JARKIF010000004">
    <property type="protein sequence ID" value="KAJ7642044.1"/>
    <property type="molecule type" value="Genomic_DNA"/>
</dbReference>
<dbReference type="PROSITE" id="PS00455">
    <property type="entry name" value="AMP_BINDING"/>
    <property type="match status" value="1"/>
</dbReference>
<dbReference type="Proteomes" id="UP001221142">
    <property type="component" value="Unassembled WGS sequence"/>
</dbReference>
<dbReference type="Pfam" id="PF00501">
    <property type="entry name" value="AMP-binding"/>
    <property type="match status" value="1"/>
</dbReference>
<gene>
    <name evidence="3" type="ORF">FB45DRAFT_901662</name>
</gene>
<organism evidence="3 4">
    <name type="scientific">Roridomyces roridus</name>
    <dbReference type="NCBI Taxonomy" id="1738132"/>
    <lineage>
        <taxon>Eukaryota</taxon>
        <taxon>Fungi</taxon>
        <taxon>Dikarya</taxon>
        <taxon>Basidiomycota</taxon>
        <taxon>Agaricomycotina</taxon>
        <taxon>Agaricomycetes</taxon>
        <taxon>Agaricomycetidae</taxon>
        <taxon>Agaricales</taxon>
        <taxon>Marasmiineae</taxon>
        <taxon>Mycenaceae</taxon>
        <taxon>Roridomyces</taxon>
    </lineage>
</organism>
<name>A0AAD7C8P6_9AGAR</name>
<feature type="domain" description="AMP-dependent synthetase/ligase" evidence="1">
    <location>
        <begin position="15"/>
        <end position="409"/>
    </location>
</feature>
<sequence length="605" mass="64663">MSLYNFMFINSPSLEKPWFVDAATDRAVTGYQVRARVDRLAQGLNAQLGLGNKDYASSTPSHQDCGIKDVVGLVSPNSIDFGTVVWASHKLGCTVASINGGATAEELKHQFTLSGTRTIFAHIDALDKVIQAAEKAVIPLTRIVVISDEENFVLPSDFAERGILTADALVKLGGEQLSANPGSTLEVRLNPIAFLCFSSGTTGLPKAVIVPHASIIANVNQVRVAAVPGGRMSPGDKSLGVIPFSHMFGLVTLVHLCPFLGIATVAFNTMPSFKVFLEAIVRLRIGHLFLAPPLVSAFVKHPATPKYEQELKNVLRSAMVAAAPLDSEMESVFRKIGGPEFLVTQGFGMTECGGLITGLPAGSKPLPGSVGRLLEGTEAKIVGEDGQVLPPGSRGHLCVRGPQLCPGYLGNAQATREAFDGEGFLLTGDIAEISEEGYFHIVDRIKYMIKTKGYQVSPAELEAHLMGLDTVDDAGVIGRPDDRSGEVAVAFVVLSALGRNKAAANPDAVKESVMRSIRDTKSEYKWLHDVYFVQAIPRLPSGKISSKKLRAMLDGTVEEEAKIASPEAVVERPQPQLRGSLWGSSTSFFTRGADAVSSLLKQALY</sequence>